<dbReference type="InterPro" id="IPR001017">
    <property type="entry name" value="DH_E1"/>
</dbReference>
<dbReference type="Proteomes" id="UP001501057">
    <property type="component" value="Unassembled WGS sequence"/>
</dbReference>
<evidence type="ECO:0000259" key="6">
    <source>
        <dbReference type="Pfam" id="PF00676"/>
    </source>
</evidence>
<keyword evidence="7" id="KW-0670">Pyruvate</keyword>
<comment type="catalytic activity">
    <reaction evidence="4">
        <text>N(6)-[(R)-lipoyl]-L-lysyl-[protein] + 3-methyl-2-oxobutanoate + H(+) = N(6)-[(R)-S(8)-2-methylpropanoyldihydrolipoyl]-L-lysyl-[protein] + CO2</text>
        <dbReference type="Rhea" id="RHEA:13457"/>
        <dbReference type="Rhea" id="RHEA-COMP:10474"/>
        <dbReference type="Rhea" id="RHEA-COMP:10497"/>
        <dbReference type="ChEBI" id="CHEBI:11851"/>
        <dbReference type="ChEBI" id="CHEBI:15378"/>
        <dbReference type="ChEBI" id="CHEBI:16526"/>
        <dbReference type="ChEBI" id="CHEBI:83099"/>
        <dbReference type="ChEBI" id="CHEBI:83142"/>
        <dbReference type="EC" id="1.2.4.4"/>
    </reaction>
</comment>
<evidence type="ECO:0000256" key="2">
    <source>
        <dbReference type="ARBA" id="ARBA00023002"/>
    </source>
</evidence>
<name>A0ABP4W3I5_9ACTN</name>
<evidence type="ECO:0000313" key="8">
    <source>
        <dbReference type="Proteomes" id="UP001501057"/>
    </source>
</evidence>
<evidence type="ECO:0000256" key="5">
    <source>
        <dbReference type="SAM" id="Coils"/>
    </source>
</evidence>
<dbReference type="EMBL" id="BAAAME010000004">
    <property type="protein sequence ID" value="GAA1744539.1"/>
    <property type="molecule type" value="Genomic_DNA"/>
</dbReference>
<gene>
    <name evidence="7" type="primary">pdhA</name>
    <name evidence="7" type="ORF">GCM10009710_25730</name>
</gene>
<comment type="caution">
    <text evidence="7">The sequence shown here is derived from an EMBL/GenBank/DDBJ whole genome shotgun (WGS) entry which is preliminary data.</text>
</comment>
<dbReference type="Gene3D" id="3.40.50.970">
    <property type="match status" value="1"/>
</dbReference>
<organism evidence="7 8">
    <name type="scientific">Aeromicrobium alkaliterrae</name>
    <dbReference type="NCBI Taxonomy" id="302168"/>
    <lineage>
        <taxon>Bacteria</taxon>
        <taxon>Bacillati</taxon>
        <taxon>Actinomycetota</taxon>
        <taxon>Actinomycetes</taxon>
        <taxon>Propionibacteriales</taxon>
        <taxon>Nocardioidaceae</taxon>
        <taxon>Aeromicrobium</taxon>
    </lineage>
</organism>
<proteinExistence type="inferred from homology"/>
<dbReference type="SUPFAM" id="SSF52518">
    <property type="entry name" value="Thiamin diphosphate-binding fold (THDP-binding)"/>
    <property type="match status" value="1"/>
</dbReference>
<keyword evidence="8" id="KW-1185">Reference proteome</keyword>
<keyword evidence="2 4" id="KW-0560">Oxidoreductase</keyword>
<evidence type="ECO:0000313" key="7">
    <source>
        <dbReference type="EMBL" id="GAA1744539.1"/>
    </source>
</evidence>
<dbReference type="Pfam" id="PF00676">
    <property type="entry name" value="E1_dh"/>
    <property type="match status" value="1"/>
</dbReference>
<dbReference type="InterPro" id="IPR050771">
    <property type="entry name" value="Alpha-ketoacid_DH_E1_comp"/>
</dbReference>
<evidence type="ECO:0000256" key="4">
    <source>
        <dbReference type="RuleBase" id="RU365014"/>
    </source>
</evidence>
<keyword evidence="3 4" id="KW-0786">Thiamine pyrophosphate</keyword>
<dbReference type="InterPro" id="IPR029061">
    <property type="entry name" value="THDP-binding"/>
</dbReference>
<comment type="cofactor">
    <cofactor evidence="1 4">
        <name>thiamine diphosphate</name>
        <dbReference type="ChEBI" id="CHEBI:58937"/>
    </cofactor>
</comment>
<keyword evidence="5" id="KW-0175">Coiled coil</keyword>
<protein>
    <recommendedName>
        <fullName evidence="4">2-oxoisovalerate dehydrogenase subunit alpha</fullName>
        <ecNumber evidence="4">1.2.4.4</ecNumber>
    </recommendedName>
    <alternativeName>
        <fullName evidence="4">Branched-chain alpha-keto acid dehydrogenase E1 component alpha chain</fullName>
    </alternativeName>
</protein>
<feature type="coiled-coil region" evidence="5">
    <location>
        <begin position="298"/>
        <end position="332"/>
    </location>
</feature>
<feature type="domain" description="Dehydrogenase E1 component" evidence="6">
    <location>
        <begin position="44"/>
        <end position="314"/>
    </location>
</feature>
<reference evidence="8" key="1">
    <citation type="journal article" date="2019" name="Int. J. Syst. Evol. Microbiol.">
        <title>The Global Catalogue of Microorganisms (GCM) 10K type strain sequencing project: providing services to taxonomists for standard genome sequencing and annotation.</title>
        <authorList>
            <consortium name="The Broad Institute Genomics Platform"/>
            <consortium name="The Broad Institute Genome Sequencing Center for Infectious Disease"/>
            <person name="Wu L."/>
            <person name="Ma J."/>
        </authorList>
    </citation>
    <scope>NUCLEOTIDE SEQUENCE [LARGE SCALE GENOMIC DNA]</scope>
    <source>
        <strain evidence="8">JCM 13518</strain>
    </source>
</reference>
<dbReference type="PANTHER" id="PTHR43380">
    <property type="entry name" value="2-OXOISOVALERATE DEHYDROGENASE SUBUNIT ALPHA, MITOCHONDRIAL"/>
    <property type="match status" value="1"/>
</dbReference>
<comment type="function">
    <text evidence="4">The branched-chain alpha-keto dehydrogenase complex catalyzes the overall conversion of alpha-keto acids to acyl-CoA and CO(2). It contains multiple copies of three enzymatic components: branched-chain alpha-keto acid decarboxylase (E1), lipoamide acyltransferase (E2) and lipoamide dehydrogenase (E3).</text>
</comment>
<dbReference type="RefSeq" id="WP_344202293.1">
    <property type="nucleotide sequence ID" value="NZ_BAAAME010000004.1"/>
</dbReference>
<dbReference type="PANTHER" id="PTHR43380:SF1">
    <property type="entry name" value="2-OXOISOVALERATE DEHYDROGENASE SUBUNIT ALPHA, MITOCHONDRIAL"/>
    <property type="match status" value="1"/>
</dbReference>
<dbReference type="EC" id="1.2.4.4" evidence="4"/>
<comment type="similarity">
    <text evidence="4">Belongs to the BCKDHA family.</text>
</comment>
<dbReference type="CDD" id="cd02000">
    <property type="entry name" value="TPP_E1_PDC_ADC_BCADC"/>
    <property type="match status" value="1"/>
</dbReference>
<evidence type="ECO:0000256" key="1">
    <source>
        <dbReference type="ARBA" id="ARBA00001964"/>
    </source>
</evidence>
<accession>A0ABP4W3I5</accession>
<sequence>MHPSLPTAPDESDLVRLLTPQGERVHHPEASWSGTDADLLALHRDMVLTRRIDTEGYALQRHGELGLWPPCLGQEAAQVGTAHAVRSQDMAFPTYRDHGVAWVRGVPPEKLLGLYRGTDLGGWDPHEHRTALPSIIIGAQCLHASGYAMGIVMDDAVGHGDPSRDAAVAVYLGDGATAQGDTLEALSWAAAFSLPVVFVIENNQYAISTVTSRLSNVPLVRRADGFGIPGVRVDGNDVLACQAVMEAAMQRARDGRGPTVIEAVTYRRGAHTTSDDPSRYRAGEETEYWEKRDPISRVRALLDSIGTFERELAELDAEADALGERLRAACRTLPEPDLAALFDLVHAETTPELVEQRDAAVAWRALGAEEVV</sequence>
<evidence type="ECO:0000256" key="3">
    <source>
        <dbReference type="ARBA" id="ARBA00023052"/>
    </source>
</evidence>